<dbReference type="KEGG" id="scl:sce5277"/>
<dbReference type="STRING" id="448385.sce5277"/>
<dbReference type="CDD" id="cd06462">
    <property type="entry name" value="Peptidase_S24_S26"/>
    <property type="match status" value="1"/>
</dbReference>
<dbReference type="HOGENOM" id="CLU_165417_0_0_7"/>
<dbReference type="BioCyc" id="SCEL448385:SCE_RS27085-MONOMER"/>
<keyword evidence="2" id="KW-1185">Reference proteome</keyword>
<dbReference type="RefSeq" id="WP_012237908.1">
    <property type="nucleotide sequence ID" value="NC_010162.1"/>
</dbReference>
<dbReference type="SUPFAM" id="SSF51306">
    <property type="entry name" value="LexA/Signal peptidase"/>
    <property type="match status" value="1"/>
</dbReference>
<protein>
    <submittedName>
        <fullName evidence="1">Uncharacterized protein</fullName>
    </submittedName>
</protein>
<evidence type="ECO:0000313" key="1">
    <source>
        <dbReference type="EMBL" id="CAN95440.1"/>
    </source>
</evidence>
<accession>A9FSW1</accession>
<name>A9FSW1_SORC5</name>
<dbReference type="eggNOG" id="COG0681">
    <property type="taxonomic scope" value="Bacteria"/>
</dbReference>
<sequence length="106" mass="11684">MTWATKYIEQLRQGQTVSFRPTGNSMQGRIASRQLVTVAPISTPPRVGDVVLCKVEGKQWLHLVSAVGADGRFQISNNKGHVNGWTTRANIFGIVTHVDGVAEKRR</sequence>
<gene>
    <name evidence="1" type="ordered locus">sce5277</name>
</gene>
<dbReference type="AlphaFoldDB" id="A9FSW1"/>
<dbReference type="EMBL" id="AM746676">
    <property type="protein sequence ID" value="CAN95440.1"/>
    <property type="molecule type" value="Genomic_DNA"/>
</dbReference>
<evidence type="ECO:0000313" key="2">
    <source>
        <dbReference type="Proteomes" id="UP000002139"/>
    </source>
</evidence>
<organism evidence="1 2">
    <name type="scientific">Sorangium cellulosum (strain So ce56)</name>
    <name type="common">Polyangium cellulosum (strain So ce56)</name>
    <dbReference type="NCBI Taxonomy" id="448385"/>
    <lineage>
        <taxon>Bacteria</taxon>
        <taxon>Pseudomonadati</taxon>
        <taxon>Myxococcota</taxon>
        <taxon>Polyangia</taxon>
        <taxon>Polyangiales</taxon>
        <taxon>Polyangiaceae</taxon>
        <taxon>Sorangium</taxon>
    </lineage>
</organism>
<proteinExistence type="predicted"/>
<reference evidence="1 2" key="1">
    <citation type="journal article" date="2007" name="Nat. Biotechnol.">
        <title>Complete genome sequence of the myxobacterium Sorangium cellulosum.</title>
        <authorList>
            <person name="Schneiker S."/>
            <person name="Perlova O."/>
            <person name="Kaiser O."/>
            <person name="Gerth K."/>
            <person name="Alici A."/>
            <person name="Altmeyer M.O."/>
            <person name="Bartels D."/>
            <person name="Bekel T."/>
            <person name="Beyer S."/>
            <person name="Bode E."/>
            <person name="Bode H.B."/>
            <person name="Bolten C.J."/>
            <person name="Choudhuri J.V."/>
            <person name="Doss S."/>
            <person name="Elnakady Y.A."/>
            <person name="Frank B."/>
            <person name="Gaigalat L."/>
            <person name="Goesmann A."/>
            <person name="Groeger C."/>
            <person name="Gross F."/>
            <person name="Jelsbak L."/>
            <person name="Jelsbak L."/>
            <person name="Kalinowski J."/>
            <person name="Kegler C."/>
            <person name="Knauber T."/>
            <person name="Konietzny S."/>
            <person name="Kopp M."/>
            <person name="Krause L."/>
            <person name="Krug D."/>
            <person name="Linke B."/>
            <person name="Mahmud T."/>
            <person name="Martinez-Arias R."/>
            <person name="McHardy A.C."/>
            <person name="Merai M."/>
            <person name="Meyer F."/>
            <person name="Mormann S."/>
            <person name="Munoz-Dorado J."/>
            <person name="Perez J."/>
            <person name="Pradella S."/>
            <person name="Rachid S."/>
            <person name="Raddatz G."/>
            <person name="Rosenau F."/>
            <person name="Rueckert C."/>
            <person name="Sasse F."/>
            <person name="Scharfe M."/>
            <person name="Schuster S.C."/>
            <person name="Suen G."/>
            <person name="Treuner-Lange A."/>
            <person name="Velicer G.J."/>
            <person name="Vorholter F.-J."/>
            <person name="Weissman K.J."/>
            <person name="Welch R.D."/>
            <person name="Wenzel S.C."/>
            <person name="Whitworth D.E."/>
            <person name="Wilhelm S."/>
            <person name="Wittmann C."/>
            <person name="Bloecker H."/>
            <person name="Puehler A."/>
            <person name="Mueller R."/>
        </authorList>
    </citation>
    <scope>NUCLEOTIDE SEQUENCE [LARGE SCALE GENOMIC DNA]</scope>
    <source>
        <strain evidence="2">So ce56</strain>
    </source>
</reference>
<dbReference type="OrthoDB" id="8448202at2"/>
<dbReference type="Proteomes" id="UP000002139">
    <property type="component" value="Chromosome"/>
</dbReference>
<dbReference type="InterPro" id="IPR036286">
    <property type="entry name" value="LexA/Signal_pep-like_sf"/>
</dbReference>